<dbReference type="InterPro" id="IPR046884">
    <property type="entry name" value="MnmA-like_central"/>
</dbReference>
<dbReference type="Gene3D" id="3.40.50.620">
    <property type="entry name" value="HUPs"/>
    <property type="match status" value="1"/>
</dbReference>
<evidence type="ECO:0000256" key="1">
    <source>
        <dbReference type="ARBA" id="ARBA00022490"/>
    </source>
</evidence>
<dbReference type="GO" id="GO:0002143">
    <property type="term" value="P:tRNA wobble position uridine thiolation"/>
    <property type="evidence" value="ECO:0007669"/>
    <property type="project" value="TreeGrafter"/>
</dbReference>
<comment type="caution">
    <text evidence="10">Lacks conserved residue(s) required for the propagation of feature annotation.</text>
</comment>
<evidence type="ECO:0000313" key="14">
    <source>
        <dbReference type="Proteomes" id="UP000016662"/>
    </source>
</evidence>
<dbReference type="PANTHER" id="PTHR11933:SF5">
    <property type="entry name" value="MITOCHONDRIAL TRNA-SPECIFIC 2-THIOURIDYLASE 1"/>
    <property type="match status" value="1"/>
</dbReference>
<dbReference type="InterPro" id="IPR023382">
    <property type="entry name" value="MnmA-like_central_sf"/>
</dbReference>
<evidence type="ECO:0000256" key="5">
    <source>
        <dbReference type="ARBA" id="ARBA00022741"/>
    </source>
</evidence>
<feature type="active site" description="Cysteine persulfide intermediate" evidence="10">
    <location>
        <position position="200"/>
    </location>
</feature>
<dbReference type="Pfam" id="PF20258">
    <property type="entry name" value="tRNA_Me_trans_C"/>
    <property type="match status" value="1"/>
</dbReference>
<keyword evidence="1 10" id="KW-0963">Cytoplasm</keyword>
<dbReference type="NCBIfam" id="NF001138">
    <property type="entry name" value="PRK00143.1"/>
    <property type="match status" value="1"/>
</dbReference>
<feature type="domain" description="tRNA-specific 2-thiouridylase MnmA-like C-terminal" evidence="11">
    <location>
        <begin position="280"/>
        <end position="355"/>
    </location>
</feature>
<name>U2KLV2_9FIRM</name>
<dbReference type="GeneID" id="93692395"/>
<keyword evidence="3 10" id="KW-0808">Transferase</keyword>
<feature type="site" description="Interaction with tRNA" evidence="10">
    <location>
        <position position="127"/>
    </location>
</feature>
<evidence type="ECO:0000259" key="12">
    <source>
        <dbReference type="Pfam" id="PF20259"/>
    </source>
</evidence>
<dbReference type="HOGENOM" id="CLU_035188_0_0_9"/>
<dbReference type="FunFam" id="2.40.30.10:FF:000023">
    <property type="entry name" value="tRNA-specific 2-thiouridylase MnmA"/>
    <property type="match status" value="1"/>
</dbReference>
<feature type="region of interest" description="Interaction with tRNA" evidence="10">
    <location>
        <begin position="306"/>
        <end position="307"/>
    </location>
</feature>
<dbReference type="GO" id="GO:0005524">
    <property type="term" value="F:ATP binding"/>
    <property type="evidence" value="ECO:0007669"/>
    <property type="project" value="UniProtKB-KW"/>
</dbReference>
<feature type="site" description="Interaction with tRNA" evidence="10">
    <location>
        <position position="339"/>
    </location>
</feature>
<dbReference type="NCBIfam" id="TIGR00420">
    <property type="entry name" value="trmU"/>
    <property type="match status" value="1"/>
</dbReference>
<gene>
    <name evidence="10" type="primary">mnmA</name>
    <name evidence="13" type="ORF">RUMCAL_02293</name>
</gene>
<comment type="subcellular location">
    <subcellularLocation>
        <location evidence="10">Cytoplasm</location>
    </subcellularLocation>
</comment>
<evidence type="ECO:0000256" key="10">
    <source>
        <dbReference type="HAMAP-Rule" id="MF_00144"/>
    </source>
</evidence>
<evidence type="ECO:0000259" key="11">
    <source>
        <dbReference type="Pfam" id="PF20258"/>
    </source>
</evidence>
<evidence type="ECO:0000256" key="7">
    <source>
        <dbReference type="ARBA" id="ARBA00022884"/>
    </source>
</evidence>
<dbReference type="Gene3D" id="2.30.30.280">
    <property type="entry name" value="Adenine nucleotide alpha hydrolases-like domains"/>
    <property type="match status" value="1"/>
</dbReference>
<evidence type="ECO:0000313" key="13">
    <source>
        <dbReference type="EMBL" id="ERJ93267.1"/>
    </source>
</evidence>
<accession>U2KLV2</accession>
<dbReference type="EC" id="2.8.1.13" evidence="10"/>
<comment type="similarity">
    <text evidence="10">Belongs to the MnmA/TRMU family.</text>
</comment>
<keyword evidence="7 10" id="KW-0694">RNA-binding</keyword>
<dbReference type="PANTHER" id="PTHR11933">
    <property type="entry name" value="TRNA 5-METHYLAMINOMETHYL-2-THIOURIDYLATE -METHYLTRANSFERASE"/>
    <property type="match status" value="1"/>
</dbReference>
<evidence type="ECO:0000256" key="2">
    <source>
        <dbReference type="ARBA" id="ARBA00022555"/>
    </source>
</evidence>
<keyword evidence="5 10" id="KW-0547">Nucleotide-binding</keyword>
<dbReference type="Pfam" id="PF03054">
    <property type="entry name" value="tRNA_Me_trans"/>
    <property type="match status" value="1"/>
</dbReference>
<organism evidence="13 14">
    <name type="scientific">Ruminococcus callidus ATCC 27760</name>
    <dbReference type="NCBI Taxonomy" id="411473"/>
    <lineage>
        <taxon>Bacteria</taxon>
        <taxon>Bacillati</taxon>
        <taxon>Bacillota</taxon>
        <taxon>Clostridia</taxon>
        <taxon>Eubacteriales</taxon>
        <taxon>Oscillospiraceae</taxon>
        <taxon>Ruminococcus</taxon>
    </lineage>
</organism>
<evidence type="ECO:0000256" key="4">
    <source>
        <dbReference type="ARBA" id="ARBA00022694"/>
    </source>
</evidence>
<dbReference type="Proteomes" id="UP000016662">
    <property type="component" value="Unassembled WGS sequence"/>
</dbReference>
<protein>
    <recommendedName>
        <fullName evidence="10">tRNA-specific 2-thiouridylase MnmA</fullName>
        <ecNumber evidence="10">2.8.1.13</ecNumber>
    </recommendedName>
</protein>
<dbReference type="CDD" id="cd01998">
    <property type="entry name" value="MnmA_TRMU-like"/>
    <property type="match status" value="1"/>
</dbReference>
<dbReference type="InterPro" id="IPR046885">
    <property type="entry name" value="MnmA-like_C"/>
</dbReference>
<dbReference type="FunFam" id="3.40.50.620:FF:000115">
    <property type="entry name" value="tRNA-specific 2-thiouridylase MnmA"/>
    <property type="match status" value="1"/>
</dbReference>
<dbReference type="eggNOG" id="COG0482">
    <property type="taxonomic scope" value="Bacteria"/>
</dbReference>
<dbReference type="InterPro" id="IPR004506">
    <property type="entry name" value="MnmA-like"/>
</dbReference>
<keyword evidence="2 10" id="KW-0820">tRNA-binding</keyword>
<dbReference type="SUPFAM" id="SSF52402">
    <property type="entry name" value="Adenine nucleotide alpha hydrolases-like"/>
    <property type="match status" value="1"/>
</dbReference>
<keyword evidence="8" id="KW-1015">Disulfide bond</keyword>
<dbReference type="STRING" id="411473.RUMCAL_02293"/>
<feature type="active site" description="Nucleophile" evidence="10">
    <location>
        <position position="102"/>
    </location>
</feature>
<comment type="caution">
    <text evidence="13">The sequence shown here is derived from an EMBL/GenBank/DDBJ whole genome shotgun (WGS) entry which is preliminary data.</text>
</comment>
<reference evidence="13 14" key="1">
    <citation type="submission" date="2013-07" db="EMBL/GenBank/DDBJ databases">
        <authorList>
            <person name="Weinstock G."/>
            <person name="Sodergren E."/>
            <person name="Wylie T."/>
            <person name="Fulton L."/>
            <person name="Fulton R."/>
            <person name="Fronick C."/>
            <person name="O'Laughlin M."/>
            <person name="Godfrey J."/>
            <person name="Miner T."/>
            <person name="Herter B."/>
            <person name="Appelbaum E."/>
            <person name="Cordes M."/>
            <person name="Lek S."/>
            <person name="Wollam A."/>
            <person name="Pepin K.H."/>
            <person name="Palsikar V.B."/>
            <person name="Mitreva M."/>
            <person name="Wilson R.K."/>
        </authorList>
    </citation>
    <scope>NUCLEOTIDE SEQUENCE [LARGE SCALE GENOMIC DNA]</scope>
    <source>
        <strain evidence="13 14">ATCC 27760</strain>
    </source>
</reference>
<dbReference type="RefSeq" id="WP_021680449.1">
    <property type="nucleotide sequence ID" value="NZ_KI260291.1"/>
</dbReference>
<proteinExistence type="inferred from homology"/>
<keyword evidence="13" id="KW-0489">Methyltransferase</keyword>
<dbReference type="InterPro" id="IPR014729">
    <property type="entry name" value="Rossmann-like_a/b/a_fold"/>
</dbReference>
<dbReference type="GO" id="GO:0005737">
    <property type="term" value="C:cytoplasm"/>
    <property type="evidence" value="ECO:0007669"/>
    <property type="project" value="UniProtKB-SubCell"/>
</dbReference>
<evidence type="ECO:0000256" key="3">
    <source>
        <dbReference type="ARBA" id="ARBA00022679"/>
    </source>
</evidence>
<dbReference type="GO" id="GO:0103016">
    <property type="term" value="F:tRNA-uridine 2-sulfurtransferase activity"/>
    <property type="evidence" value="ECO:0007669"/>
    <property type="project" value="UniProtKB-EC"/>
</dbReference>
<comment type="catalytic activity">
    <reaction evidence="9 10">
        <text>S-sulfanyl-L-cysteinyl-[protein] + uridine(34) in tRNA + AH2 + ATP = 2-thiouridine(34) in tRNA + L-cysteinyl-[protein] + A + AMP + diphosphate + H(+)</text>
        <dbReference type="Rhea" id="RHEA:47032"/>
        <dbReference type="Rhea" id="RHEA-COMP:10131"/>
        <dbReference type="Rhea" id="RHEA-COMP:11726"/>
        <dbReference type="Rhea" id="RHEA-COMP:11727"/>
        <dbReference type="Rhea" id="RHEA-COMP:11728"/>
        <dbReference type="ChEBI" id="CHEBI:13193"/>
        <dbReference type="ChEBI" id="CHEBI:15378"/>
        <dbReference type="ChEBI" id="CHEBI:17499"/>
        <dbReference type="ChEBI" id="CHEBI:29950"/>
        <dbReference type="ChEBI" id="CHEBI:30616"/>
        <dbReference type="ChEBI" id="CHEBI:33019"/>
        <dbReference type="ChEBI" id="CHEBI:61963"/>
        <dbReference type="ChEBI" id="CHEBI:65315"/>
        <dbReference type="ChEBI" id="CHEBI:87170"/>
        <dbReference type="ChEBI" id="CHEBI:456215"/>
        <dbReference type="EC" id="2.8.1.13"/>
    </reaction>
</comment>
<evidence type="ECO:0000256" key="8">
    <source>
        <dbReference type="ARBA" id="ARBA00023157"/>
    </source>
</evidence>
<keyword evidence="4 10" id="KW-0819">tRNA processing</keyword>
<feature type="region of interest" description="Interaction with tRNA" evidence="10">
    <location>
        <begin position="150"/>
        <end position="152"/>
    </location>
</feature>
<dbReference type="EMBL" id="AWVF01000285">
    <property type="protein sequence ID" value="ERJ93267.1"/>
    <property type="molecule type" value="Genomic_DNA"/>
</dbReference>
<dbReference type="OrthoDB" id="9800696at2"/>
<evidence type="ECO:0000256" key="6">
    <source>
        <dbReference type="ARBA" id="ARBA00022840"/>
    </source>
</evidence>
<feature type="binding site" evidence="10">
    <location>
        <begin position="7"/>
        <end position="14"/>
    </location>
    <ligand>
        <name>ATP</name>
        <dbReference type="ChEBI" id="CHEBI:30616"/>
    </ligand>
</feature>
<dbReference type="PATRIC" id="fig|411473.3.peg.1904"/>
<sequence>MKKALIAMSGGVDSSVAALLMQQKGYECVGATMKLFENEQAGVKREKTCCSLDDVEDARSVAYRLHMPYYVFNFTANFEKEVMDRFVCAYEKGWTPNPCIDCNRYLKFEKLYLRMQEMQMDTIVTGHYARVVYDEASGRYLLKKGLDNSKDQSYVLYNLTQEQLAHTQFPVGELSKHEVREIAEANGFINADKPDSQDICFVPDGDYAGFIERYTGKTSRTGAFLNTAGEPIGTHRGVIHYTIGQRKGLGISAPHPLYVCGICPEQNTVTLGGSQDLFSRRLTATDVNLISCDSLEKPVRVQAKIRYRHPEQPATAWCTPDGVLHVEFDEPQRAITCGQAVVLYDGETVVGGGRISSAEKS</sequence>
<feature type="binding site" evidence="10">
    <location>
        <position position="126"/>
    </location>
    <ligand>
        <name>ATP</name>
        <dbReference type="ChEBI" id="CHEBI:30616"/>
    </ligand>
</feature>
<dbReference type="GO" id="GO:0000049">
    <property type="term" value="F:tRNA binding"/>
    <property type="evidence" value="ECO:0007669"/>
    <property type="project" value="UniProtKB-KW"/>
</dbReference>
<keyword evidence="6 10" id="KW-0067">ATP-binding</keyword>
<dbReference type="Pfam" id="PF20259">
    <property type="entry name" value="tRNA_Me_trans_M"/>
    <property type="match status" value="1"/>
</dbReference>
<comment type="function">
    <text evidence="10">Catalyzes the 2-thiolation of uridine at the wobble position (U34) of tRNA, leading to the formation of s(2)U34.</text>
</comment>
<dbReference type="GO" id="GO:0032259">
    <property type="term" value="P:methylation"/>
    <property type="evidence" value="ECO:0007669"/>
    <property type="project" value="UniProtKB-KW"/>
</dbReference>
<evidence type="ECO:0000256" key="9">
    <source>
        <dbReference type="ARBA" id="ARBA00051542"/>
    </source>
</evidence>
<keyword evidence="14" id="KW-1185">Reference proteome</keyword>
<feature type="domain" description="tRNA-specific 2-thiouridylase MnmA-like central" evidence="12">
    <location>
        <begin position="210"/>
        <end position="272"/>
    </location>
</feature>
<dbReference type="HAMAP" id="MF_00144">
    <property type="entry name" value="tRNA_thiouridyl_MnmA"/>
    <property type="match status" value="1"/>
</dbReference>
<dbReference type="AlphaFoldDB" id="U2KLV2"/>
<feature type="binding site" evidence="10">
    <location>
        <position position="33"/>
    </location>
    <ligand>
        <name>ATP</name>
        <dbReference type="ChEBI" id="CHEBI:30616"/>
    </ligand>
</feature>
<dbReference type="GO" id="GO:0008168">
    <property type="term" value="F:methyltransferase activity"/>
    <property type="evidence" value="ECO:0007669"/>
    <property type="project" value="UniProtKB-KW"/>
</dbReference>
<dbReference type="Gene3D" id="2.40.30.10">
    <property type="entry name" value="Translation factors"/>
    <property type="match status" value="1"/>
</dbReference>